<evidence type="ECO:0000313" key="1">
    <source>
        <dbReference type="EMBL" id="KIJ58286.1"/>
    </source>
</evidence>
<dbReference type="AlphaFoldDB" id="A0A0C9W6D5"/>
<sequence>MPSWTREDAVYRVLALHMAQSNLVEEIFAIPPHVRVTVLVSDPELSNICLIEHVPTHPQVQKMLVRGVGHWIQLEKPGVVVNTALASVEALCPTAAL</sequence>
<accession>A0A0C9W6D5</accession>
<protein>
    <submittedName>
        <fullName evidence="1">Uncharacterized protein</fullName>
    </submittedName>
</protein>
<dbReference type="OrthoDB" id="10249433at2759"/>
<evidence type="ECO:0000313" key="2">
    <source>
        <dbReference type="Proteomes" id="UP000053820"/>
    </source>
</evidence>
<dbReference type="EMBL" id="KN839958">
    <property type="protein sequence ID" value="KIJ58286.1"/>
    <property type="molecule type" value="Genomic_DNA"/>
</dbReference>
<keyword evidence="2" id="KW-1185">Reference proteome</keyword>
<dbReference type="Proteomes" id="UP000053820">
    <property type="component" value="Unassembled WGS sequence"/>
</dbReference>
<organism evidence="1 2">
    <name type="scientific">Hydnomerulius pinastri MD-312</name>
    <dbReference type="NCBI Taxonomy" id="994086"/>
    <lineage>
        <taxon>Eukaryota</taxon>
        <taxon>Fungi</taxon>
        <taxon>Dikarya</taxon>
        <taxon>Basidiomycota</taxon>
        <taxon>Agaricomycotina</taxon>
        <taxon>Agaricomycetes</taxon>
        <taxon>Agaricomycetidae</taxon>
        <taxon>Boletales</taxon>
        <taxon>Boletales incertae sedis</taxon>
        <taxon>Leucogyrophana</taxon>
    </lineage>
</organism>
<proteinExistence type="predicted"/>
<reference evidence="1 2" key="1">
    <citation type="submission" date="2014-04" db="EMBL/GenBank/DDBJ databases">
        <title>Evolutionary Origins and Diversification of the Mycorrhizal Mutualists.</title>
        <authorList>
            <consortium name="DOE Joint Genome Institute"/>
            <consortium name="Mycorrhizal Genomics Consortium"/>
            <person name="Kohler A."/>
            <person name="Kuo A."/>
            <person name="Nagy L.G."/>
            <person name="Floudas D."/>
            <person name="Copeland A."/>
            <person name="Barry K.W."/>
            <person name="Cichocki N."/>
            <person name="Veneault-Fourrey C."/>
            <person name="LaButti K."/>
            <person name="Lindquist E.A."/>
            <person name="Lipzen A."/>
            <person name="Lundell T."/>
            <person name="Morin E."/>
            <person name="Murat C."/>
            <person name="Riley R."/>
            <person name="Ohm R."/>
            <person name="Sun H."/>
            <person name="Tunlid A."/>
            <person name="Henrissat B."/>
            <person name="Grigoriev I.V."/>
            <person name="Hibbett D.S."/>
            <person name="Martin F."/>
        </authorList>
    </citation>
    <scope>NUCLEOTIDE SEQUENCE [LARGE SCALE GENOMIC DNA]</scope>
    <source>
        <strain evidence="1 2">MD-312</strain>
    </source>
</reference>
<gene>
    <name evidence="1" type="ORF">HYDPIDRAFT_119699</name>
</gene>
<dbReference type="HOGENOM" id="CLU_2346970_0_0_1"/>
<name>A0A0C9W6D5_9AGAM</name>